<dbReference type="Proteomes" id="UP000315010">
    <property type="component" value="Unassembled WGS sequence"/>
</dbReference>
<evidence type="ECO:0000313" key="2">
    <source>
        <dbReference type="Proteomes" id="UP000315010"/>
    </source>
</evidence>
<gene>
    <name evidence="1" type="ORF">CA13_67150</name>
</gene>
<organism evidence="1 2">
    <name type="scientific">Novipirellula herctigrandis</name>
    <dbReference type="NCBI Taxonomy" id="2527986"/>
    <lineage>
        <taxon>Bacteria</taxon>
        <taxon>Pseudomonadati</taxon>
        <taxon>Planctomycetota</taxon>
        <taxon>Planctomycetia</taxon>
        <taxon>Pirellulales</taxon>
        <taxon>Pirellulaceae</taxon>
        <taxon>Novipirellula</taxon>
    </lineage>
</organism>
<dbReference type="EMBL" id="SJPJ01000002">
    <property type="protein sequence ID" value="TWT76223.1"/>
    <property type="molecule type" value="Genomic_DNA"/>
</dbReference>
<protein>
    <submittedName>
        <fullName evidence="1">Uncharacterized protein</fullName>
    </submittedName>
</protein>
<name>A0A5C5YMW1_9BACT</name>
<keyword evidence="2" id="KW-1185">Reference proteome</keyword>
<dbReference type="AlphaFoldDB" id="A0A5C5YMW1"/>
<comment type="caution">
    <text evidence="1">The sequence shown here is derived from an EMBL/GenBank/DDBJ whole genome shotgun (WGS) entry which is preliminary data.</text>
</comment>
<evidence type="ECO:0000313" key="1">
    <source>
        <dbReference type="EMBL" id="TWT76223.1"/>
    </source>
</evidence>
<proteinExistence type="predicted"/>
<sequence>MIHFKCPACKKSYKISGKYAGRRTKCKACGQKFRLPSPAVAIEEKPIAVAVVKENREFDDAIRPELPWADWLTECQQRFGDAPRKFDAETSAYLSFPMGWICGWLFFIPLCKLLKNSRQREIFRKGKVVWAHIIQVNDTLFTQSLSGGAGDQDDDDAPGELVFSLDTSGRCTPETLMPIADKIGMLRGQNLSDPELKRIGDYLEAETVRAFGWNVPKQFTPRLPCFISTTMFMRKHLPSRCLQQSFLPIVVSHKSPHYAMPLPERFWAPDLIAWWTTH</sequence>
<reference evidence="1 2" key="1">
    <citation type="submission" date="2019-02" db="EMBL/GenBank/DDBJ databases">
        <title>Deep-cultivation of Planctomycetes and their phenomic and genomic characterization uncovers novel biology.</title>
        <authorList>
            <person name="Wiegand S."/>
            <person name="Jogler M."/>
            <person name="Boedeker C."/>
            <person name="Pinto D."/>
            <person name="Vollmers J."/>
            <person name="Rivas-Marin E."/>
            <person name="Kohn T."/>
            <person name="Peeters S.H."/>
            <person name="Heuer A."/>
            <person name="Rast P."/>
            <person name="Oberbeckmann S."/>
            <person name="Bunk B."/>
            <person name="Jeske O."/>
            <person name="Meyerdierks A."/>
            <person name="Storesund J.E."/>
            <person name="Kallscheuer N."/>
            <person name="Luecker S."/>
            <person name="Lage O.M."/>
            <person name="Pohl T."/>
            <person name="Merkel B.J."/>
            <person name="Hornburger P."/>
            <person name="Mueller R.-W."/>
            <person name="Bruemmer F."/>
            <person name="Labrenz M."/>
            <person name="Spormann A.M."/>
            <person name="Op Den Camp H."/>
            <person name="Overmann J."/>
            <person name="Amann R."/>
            <person name="Jetten M.S.M."/>
            <person name="Mascher T."/>
            <person name="Medema M.H."/>
            <person name="Devos D.P."/>
            <person name="Kaster A.-K."/>
            <person name="Ovreas L."/>
            <person name="Rohde M."/>
            <person name="Galperin M.Y."/>
            <person name="Jogler C."/>
        </authorList>
    </citation>
    <scope>NUCLEOTIDE SEQUENCE [LARGE SCALE GENOMIC DNA]</scope>
    <source>
        <strain evidence="1 2">CA13</strain>
    </source>
</reference>
<accession>A0A5C5YMW1</accession>